<dbReference type="InterPro" id="IPR025110">
    <property type="entry name" value="AMP-bd_C"/>
</dbReference>
<dbReference type="SUPFAM" id="SSF56801">
    <property type="entry name" value="Acetyl-CoA synthetase-like"/>
    <property type="match status" value="1"/>
</dbReference>
<dbReference type="GO" id="GO:0016405">
    <property type="term" value="F:CoA-ligase activity"/>
    <property type="evidence" value="ECO:0007669"/>
    <property type="project" value="TreeGrafter"/>
</dbReference>
<dbReference type="GeneID" id="24109957"/>
<gene>
    <name evidence="5" type="ORF">PHSY_004675</name>
</gene>
<dbReference type="Pfam" id="PF00501">
    <property type="entry name" value="AMP-binding"/>
    <property type="match status" value="1"/>
</dbReference>
<feature type="domain" description="AMP-dependent synthetase/ligase" evidence="3">
    <location>
        <begin position="74"/>
        <end position="449"/>
    </location>
</feature>
<dbReference type="RefSeq" id="XP_012190678.1">
    <property type="nucleotide sequence ID" value="XM_012335288.1"/>
</dbReference>
<dbReference type="InterPro" id="IPR020845">
    <property type="entry name" value="AMP-binding_CS"/>
</dbReference>
<dbReference type="PANTHER" id="PTHR24096">
    <property type="entry name" value="LONG-CHAIN-FATTY-ACID--COA LIGASE"/>
    <property type="match status" value="1"/>
</dbReference>
<keyword evidence="2 5" id="KW-0436">Ligase</keyword>
<feature type="domain" description="AMP-binding enzyme C-terminal" evidence="4">
    <location>
        <begin position="499"/>
        <end position="577"/>
    </location>
</feature>
<proteinExistence type="inferred from homology"/>
<dbReference type="EMBL" id="DF238808">
    <property type="protein sequence ID" value="GAC97091.1"/>
    <property type="molecule type" value="Genomic_DNA"/>
</dbReference>
<reference evidence="6" key="1">
    <citation type="journal article" date="2013" name="Genome Announc.">
        <title>Draft genome sequence of the basidiomycetous yeast-like fungus Pseudozyma hubeiensis SY62, which produces an abundant amount of the biosurfactant mannosylerythritol lipids.</title>
        <authorList>
            <person name="Konishi M."/>
            <person name="Hatada Y."/>
            <person name="Horiuchi J."/>
        </authorList>
    </citation>
    <scope>NUCLEOTIDE SEQUENCE [LARGE SCALE GENOMIC DNA]</scope>
    <source>
        <strain evidence="6">SY62</strain>
    </source>
</reference>
<dbReference type="Gene3D" id="3.30.300.30">
    <property type="match status" value="1"/>
</dbReference>
<protein>
    <submittedName>
        <fullName evidence="5">4-coumarate-CoA ligase</fullName>
    </submittedName>
</protein>
<dbReference type="AlphaFoldDB" id="R9P6V4"/>
<evidence type="ECO:0000256" key="2">
    <source>
        <dbReference type="ARBA" id="ARBA00022598"/>
    </source>
</evidence>
<sequence>MQTAGAAERARIPFPALRSPHGFLPFIHKSLSCLSATSINMAPQILKSLEPDPPRVQRGNLFDFLWSNPNKVDENKAAFHRLDGKKITRKQLHDDARRLAYALRHKLGLQPGSRIGIISPNSTAYPWIVHAGLCAGVVLVPLNPAYGPEELVHPIHEAEIEYIFCHQSVLNTVREGLEQAKTSLKSKNGENRIWILDDGDSLKKDDKGEQDARTLLGDGRLETHKVPDDRTEDAFIVFSSGTSGKPKGVQLVHGNMTAVTNAIVATFGTAIGPDDRYVGVLPFFHIFGLAKTMCKGVYIGAESVVIPKFDLPVFCAAVQKFKCNISYVVPPILVLLAKDPRAKKYDLKSLKWVMSGAAPLGAELSMEVEAAHPGLRVTQGWGLSETSPTATFAEPQAYRDHMGTCGRLIAGVEGRLVDDDGNDVGFEQGTDGKPGEFWVRGPTIMKGYLNNKEATDDCITPDGWFKTGDIAIMKNNYFWIVDRKKELIKYKGFQVAPAELEATLLSHPKIADVAVIGFNDKKQATELPRAYVVLREDVLKNEDPEAVAKEIVEWTAKKVANHKRLRGGVKILEEIPKRCVENALQQRRRVPTADY</sequence>
<dbReference type="STRING" id="1305764.R9P6V4"/>
<dbReference type="Pfam" id="PF13193">
    <property type="entry name" value="AMP-binding_C"/>
    <property type="match status" value="1"/>
</dbReference>
<dbReference type="eggNOG" id="KOG1176">
    <property type="taxonomic scope" value="Eukaryota"/>
</dbReference>
<evidence type="ECO:0000259" key="4">
    <source>
        <dbReference type="Pfam" id="PF13193"/>
    </source>
</evidence>
<dbReference type="Gene3D" id="3.40.50.12780">
    <property type="entry name" value="N-terminal domain of ligase-like"/>
    <property type="match status" value="1"/>
</dbReference>
<dbReference type="PROSITE" id="PS00455">
    <property type="entry name" value="AMP_BINDING"/>
    <property type="match status" value="1"/>
</dbReference>
<dbReference type="HOGENOM" id="CLU_000022_59_2_1"/>
<keyword evidence="6" id="KW-1185">Reference proteome</keyword>
<evidence type="ECO:0000259" key="3">
    <source>
        <dbReference type="Pfam" id="PF00501"/>
    </source>
</evidence>
<dbReference type="InterPro" id="IPR042099">
    <property type="entry name" value="ANL_N_sf"/>
</dbReference>
<evidence type="ECO:0000313" key="5">
    <source>
        <dbReference type="EMBL" id="GAC97091.1"/>
    </source>
</evidence>
<comment type="similarity">
    <text evidence="1">Belongs to the ATP-dependent AMP-binding enzyme family.</text>
</comment>
<evidence type="ECO:0000313" key="6">
    <source>
        <dbReference type="Proteomes" id="UP000014071"/>
    </source>
</evidence>
<name>R9P6V4_PSEHS</name>
<accession>R9P6V4</accession>
<dbReference type="InterPro" id="IPR045851">
    <property type="entry name" value="AMP-bd_C_sf"/>
</dbReference>
<organism evidence="5 6">
    <name type="scientific">Pseudozyma hubeiensis (strain SY62)</name>
    <name type="common">Yeast</name>
    <dbReference type="NCBI Taxonomy" id="1305764"/>
    <lineage>
        <taxon>Eukaryota</taxon>
        <taxon>Fungi</taxon>
        <taxon>Dikarya</taxon>
        <taxon>Basidiomycota</taxon>
        <taxon>Ustilaginomycotina</taxon>
        <taxon>Ustilaginomycetes</taxon>
        <taxon>Ustilaginales</taxon>
        <taxon>Ustilaginaceae</taxon>
        <taxon>Pseudozyma</taxon>
    </lineage>
</organism>
<dbReference type="PANTHER" id="PTHR24096:SF149">
    <property type="entry name" value="AMP-BINDING DOMAIN-CONTAINING PROTEIN-RELATED"/>
    <property type="match status" value="1"/>
</dbReference>
<dbReference type="Proteomes" id="UP000014071">
    <property type="component" value="Unassembled WGS sequence"/>
</dbReference>
<dbReference type="CDD" id="cd05911">
    <property type="entry name" value="Firefly_Luc_like"/>
    <property type="match status" value="1"/>
</dbReference>
<dbReference type="InterPro" id="IPR000873">
    <property type="entry name" value="AMP-dep_synth/lig_dom"/>
</dbReference>
<evidence type="ECO:0000256" key="1">
    <source>
        <dbReference type="ARBA" id="ARBA00006432"/>
    </source>
</evidence>
<dbReference type="OrthoDB" id="6509636at2759"/>